<dbReference type="RefSeq" id="WP_090987120.1">
    <property type="nucleotide sequence ID" value="NZ_FOJM01000019.1"/>
</dbReference>
<keyword evidence="2" id="KW-1185">Reference proteome</keyword>
<name>A0A1I0U3B9_9SPHI</name>
<dbReference type="AlphaFoldDB" id="A0A1I0U3B9"/>
<reference evidence="2" key="1">
    <citation type="submission" date="2016-10" db="EMBL/GenBank/DDBJ databases">
        <authorList>
            <person name="Varghese N."/>
            <person name="Submissions S."/>
        </authorList>
    </citation>
    <scope>NUCLEOTIDE SEQUENCE [LARGE SCALE GENOMIC DNA]</scope>
    <source>
        <strain evidence="2">DSM 18130</strain>
    </source>
</reference>
<evidence type="ECO:0000313" key="2">
    <source>
        <dbReference type="Proteomes" id="UP000198836"/>
    </source>
</evidence>
<dbReference type="OrthoDB" id="790983at2"/>
<sequence length="284" mass="34141">MIQKFSEKLYQKLERELEQIAIEVSDPLLKMKTALKPIAFALKQLRNFLNENPFSAKEDEIRFFKYIKPNFYCWQIYFTELYTIESRIPLGETKAQLEHFRKELLYIERFFSQYQFHYQYYKLNANELDDLYFIRGVEIQSVLLPELPDPDPNFSTNSDYLFAKMKAYEMLKDWLEHKIMEIKNPDSKNQNSIDTKLKWTGDTINLLEIAYGWYFTGQINDGKANIIDIVKTIEQVFKVNIGRPYRRLSEIRQRKRLSRTKYIDEMASAITKKLDDEDEYKPVY</sequence>
<proteinExistence type="predicted"/>
<dbReference type="EMBL" id="FOJM01000019">
    <property type="protein sequence ID" value="SFA58498.1"/>
    <property type="molecule type" value="Genomic_DNA"/>
</dbReference>
<dbReference type="STRING" id="332999.SAMN04488511_11975"/>
<gene>
    <name evidence="1" type="ORF">SAMN04488511_11975</name>
</gene>
<evidence type="ECO:0000313" key="1">
    <source>
        <dbReference type="EMBL" id="SFA58498.1"/>
    </source>
</evidence>
<protein>
    <submittedName>
        <fullName evidence="1">RteC protein</fullName>
    </submittedName>
</protein>
<dbReference type="Proteomes" id="UP000198836">
    <property type="component" value="Unassembled WGS sequence"/>
</dbReference>
<organism evidence="1 2">
    <name type="scientific">Pedobacter suwonensis</name>
    <dbReference type="NCBI Taxonomy" id="332999"/>
    <lineage>
        <taxon>Bacteria</taxon>
        <taxon>Pseudomonadati</taxon>
        <taxon>Bacteroidota</taxon>
        <taxon>Sphingobacteriia</taxon>
        <taxon>Sphingobacteriales</taxon>
        <taxon>Sphingobacteriaceae</taxon>
        <taxon>Pedobacter</taxon>
    </lineage>
</organism>
<accession>A0A1I0U3B9</accession>
<dbReference type="InterPro" id="IPR018534">
    <property type="entry name" value="Tet_reg_excision_RteC"/>
</dbReference>
<dbReference type="Pfam" id="PF09357">
    <property type="entry name" value="RteC"/>
    <property type="match status" value="1"/>
</dbReference>